<evidence type="ECO:0000256" key="1">
    <source>
        <dbReference type="ARBA" id="ARBA00022723"/>
    </source>
</evidence>
<dbReference type="Proteomes" id="UP000675881">
    <property type="component" value="Chromosome 6"/>
</dbReference>
<dbReference type="Pfam" id="PF00383">
    <property type="entry name" value="dCMP_cyt_deam_1"/>
    <property type="match status" value="1"/>
</dbReference>
<dbReference type="GO" id="GO:0052717">
    <property type="term" value="F:tRNA-specific adenosine-34 deaminase activity"/>
    <property type="evidence" value="ECO:0007669"/>
    <property type="project" value="TreeGrafter"/>
</dbReference>
<gene>
    <name evidence="4" type="ORF">LSAA_11890</name>
</gene>
<evidence type="ECO:0000313" key="5">
    <source>
        <dbReference type="Proteomes" id="UP000675881"/>
    </source>
</evidence>
<dbReference type="PROSITE" id="PS00903">
    <property type="entry name" value="CYT_DCMP_DEAMINASES_1"/>
    <property type="match status" value="1"/>
</dbReference>
<dbReference type="EMBL" id="HG994585">
    <property type="protein sequence ID" value="CAF2985866.1"/>
    <property type="molecule type" value="Genomic_DNA"/>
</dbReference>
<evidence type="ECO:0000313" key="4">
    <source>
        <dbReference type="EMBL" id="CAF2985866.1"/>
    </source>
</evidence>
<name>A0A7R8HBH0_LEPSM</name>
<dbReference type="CDD" id="cd01285">
    <property type="entry name" value="nucleoside_deaminase"/>
    <property type="match status" value="1"/>
</dbReference>
<keyword evidence="3" id="KW-0862">Zinc</keyword>
<accession>A0A7R8HBH0</accession>
<dbReference type="EC" id="3.5.4.-" evidence="4"/>
<sequence length="432" mass="50167">MAQEEKNEIKQDFKPEYLEIAFSLAKEALDAGEVPVGCVFVRNNKEIVAQGRNEVNATRNATRHAELVAIDTVDLSDASDLYLYVNVEPCIMCASALQQLNIKKIFFGCYNERFGGCGSVIDIFKIFSHLKIPIQGGFQEERAVSLLKEFYNQENTNAPPEKAKEKISFVKDKNGGSKISDNLERGKKWTVHKEDYEALYKRMDNLCDQTQYQAMIPIAGSDNWFADRSVKQARAICKRRMDKCDSMLKDLETEKNLFQNWRKETMNLQNSTEDGATEIREPYDEAEELKWKEEHRHKMLSIGDAWMSLRFKKNWKQMMYLKVMKRAKIFRILHLFRMILNQTKLSFKIHLLSLPQCNEGFPLVRGHELPEPSDFKSVREPFIDPVLDKIVEKDNYQDSIKDVSSEVAQSSERKKIRVKAEEKIDINSMYDI</sequence>
<dbReference type="GO" id="GO:0002100">
    <property type="term" value="P:tRNA wobble adenosine to inosine editing"/>
    <property type="evidence" value="ECO:0007669"/>
    <property type="project" value="TreeGrafter"/>
</dbReference>
<keyword evidence="5" id="KW-1185">Reference proteome</keyword>
<reference evidence="4" key="1">
    <citation type="submission" date="2021-02" db="EMBL/GenBank/DDBJ databases">
        <authorList>
            <person name="Bekaert M."/>
        </authorList>
    </citation>
    <scope>NUCLEOTIDE SEQUENCE</scope>
    <source>
        <strain evidence="4">IoA-00</strain>
    </source>
</reference>
<evidence type="ECO:0000256" key="3">
    <source>
        <dbReference type="ARBA" id="ARBA00022833"/>
    </source>
</evidence>
<evidence type="ECO:0000256" key="2">
    <source>
        <dbReference type="ARBA" id="ARBA00022801"/>
    </source>
</evidence>
<protein>
    <submittedName>
        <fullName evidence="4">TAD2</fullName>
        <ecNumber evidence="4">3.5.4.-</ecNumber>
    </submittedName>
</protein>
<dbReference type="OrthoDB" id="21413at2759"/>
<dbReference type="Gene3D" id="3.40.140.10">
    <property type="entry name" value="Cytidine Deaminase, domain 2"/>
    <property type="match status" value="1"/>
</dbReference>
<dbReference type="InterPro" id="IPR016193">
    <property type="entry name" value="Cytidine_deaminase-like"/>
</dbReference>
<dbReference type="PROSITE" id="PS51747">
    <property type="entry name" value="CYT_DCMP_DEAMINASES_2"/>
    <property type="match status" value="1"/>
</dbReference>
<dbReference type="PANTHER" id="PTHR11079">
    <property type="entry name" value="CYTOSINE DEAMINASE FAMILY MEMBER"/>
    <property type="match status" value="1"/>
</dbReference>
<keyword evidence="1" id="KW-0479">Metal-binding</keyword>
<dbReference type="PANTHER" id="PTHR11079:SF149">
    <property type="entry name" value="TRNA-SPECIFIC ADENOSINE DEAMINASE 2"/>
    <property type="match status" value="1"/>
</dbReference>
<keyword evidence="2 4" id="KW-0378">Hydrolase</keyword>
<dbReference type="InterPro" id="IPR016192">
    <property type="entry name" value="APOBEC/CMP_deaminase_Zn-bd"/>
</dbReference>
<dbReference type="GO" id="GO:0008270">
    <property type="term" value="F:zinc ion binding"/>
    <property type="evidence" value="ECO:0007669"/>
    <property type="project" value="InterPro"/>
</dbReference>
<organism evidence="4 5">
    <name type="scientific">Lepeophtheirus salmonis</name>
    <name type="common">Salmon louse</name>
    <name type="synonym">Caligus salmonis</name>
    <dbReference type="NCBI Taxonomy" id="72036"/>
    <lineage>
        <taxon>Eukaryota</taxon>
        <taxon>Metazoa</taxon>
        <taxon>Ecdysozoa</taxon>
        <taxon>Arthropoda</taxon>
        <taxon>Crustacea</taxon>
        <taxon>Multicrustacea</taxon>
        <taxon>Hexanauplia</taxon>
        <taxon>Copepoda</taxon>
        <taxon>Siphonostomatoida</taxon>
        <taxon>Caligidae</taxon>
        <taxon>Lepeophtheirus</taxon>
    </lineage>
</organism>
<dbReference type="InterPro" id="IPR002125">
    <property type="entry name" value="CMP_dCMP_dom"/>
</dbReference>
<dbReference type="GO" id="GO:0005634">
    <property type="term" value="C:nucleus"/>
    <property type="evidence" value="ECO:0007669"/>
    <property type="project" value="TreeGrafter"/>
</dbReference>
<proteinExistence type="predicted"/>
<dbReference type="GO" id="GO:0005737">
    <property type="term" value="C:cytoplasm"/>
    <property type="evidence" value="ECO:0007669"/>
    <property type="project" value="TreeGrafter"/>
</dbReference>
<dbReference type="CDD" id="cd23159">
    <property type="entry name" value="Prefoldin_URI1"/>
    <property type="match status" value="1"/>
</dbReference>
<dbReference type="SUPFAM" id="SSF53927">
    <property type="entry name" value="Cytidine deaminase-like"/>
    <property type="match status" value="1"/>
</dbReference>
<dbReference type="AlphaFoldDB" id="A0A7R8HBH0"/>